<geneLocation type="plasmid" evidence="5">
    <name>pat</name>
</geneLocation>
<dbReference type="PANTHER" id="PTHR42949:SF3">
    <property type="entry name" value="ANAEROBIC GLYCEROL-3-PHOSPHATE DEHYDROGENASE SUBUNIT B"/>
    <property type="match status" value="1"/>
</dbReference>
<dbReference type="Gene3D" id="1.10.10.1100">
    <property type="entry name" value="BFD-like [2Fe-2S]-binding domain"/>
    <property type="match status" value="1"/>
</dbReference>
<dbReference type="RefSeq" id="WP_099086508.1">
    <property type="nucleotide sequence ID" value="NZ_CP042276.1"/>
</dbReference>
<keyword evidence="1" id="KW-0560">Oxidoreductase</keyword>
<dbReference type="InterPro" id="IPR017224">
    <property type="entry name" value="Opine_Oxase_asu/HCN_bsu"/>
</dbReference>
<dbReference type="Gene3D" id="3.50.50.60">
    <property type="entry name" value="FAD/NAD(P)-binding domain"/>
    <property type="match status" value="1"/>
</dbReference>
<dbReference type="InterPro" id="IPR051691">
    <property type="entry name" value="Metab_Enz_Cyan_OpOx_G3PDH"/>
</dbReference>
<reference evidence="4 5" key="1">
    <citation type="journal article" date="2017" name="Genome Announc.">
        <title>Draft Genome Sequence of Agrobacterium tumefaciens Biovar 1 Strain 186, Isolated from Walnut.</title>
        <authorList>
            <person name="Poret-Peterson A.T."/>
            <person name="Bhatnagar S."/>
            <person name="McClean A.E."/>
            <person name="Kluepfel D.A."/>
        </authorList>
    </citation>
    <scope>NUCLEOTIDE SEQUENCE [LARGE SCALE GENOMIC DNA]</scope>
    <source>
        <strain evidence="4 5">186</strain>
    </source>
</reference>
<dbReference type="GO" id="GO:0016491">
    <property type="term" value="F:oxidoreductase activity"/>
    <property type="evidence" value="ECO:0007669"/>
    <property type="project" value="UniProtKB-KW"/>
</dbReference>
<accession>A0AAP9J9M2</accession>
<dbReference type="AlphaFoldDB" id="A0AAP9J9M2"/>
<feature type="domain" description="SoxA A3" evidence="3">
    <location>
        <begin position="415"/>
        <end position="470"/>
    </location>
</feature>
<dbReference type="InterPro" id="IPR036188">
    <property type="entry name" value="FAD/NAD-bd_sf"/>
</dbReference>
<protein>
    <submittedName>
        <fullName evidence="4">FAD-dependent oxidoreductase</fullName>
    </submittedName>
</protein>
<dbReference type="Pfam" id="PF07992">
    <property type="entry name" value="Pyr_redox_2"/>
    <property type="match status" value="1"/>
</dbReference>
<name>A0AAP9J9M2_AGRTU</name>
<feature type="domain" description="FAD/NAD(P)-binding" evidence="2">
    <location>
        <begin position="20"/>
        <end position="329"/>
    </location>
</feature>
<evidence type="ECO:0000259" key="2">
    <source>
        <dbReference type="Pfam" id="PF07992"/>
    </source>
</evidence>
<dbReference type="PANTHER" id="PTHR42949">
    <property type="entry name" value="ANAEROBIC GLYCEROL-3-PHOSPHATE DEHYDROGENASE SUBUNIT B"/>
    <property type="match status" value="1"/>
</dbReference>
<evidence type="ECO:0000256" key="1">
    <source>
        <dbReference type="ARBA" id="ARBA00023002"/>
    </source>
</evidence>
<evidence type="ECO:0000259" key="3">
    <source>
        <dbReference type="Pfam" id="PF17806"/>
    </source>
</evidence>
<dbReference type="EMBL" id="CP042276">
    <property type="protein sequence ID" value="QDY97740.1"/>
    <property type="molecule type" value="Genomic_DNA"/>
</dbReference>
<gene>
    <name evidence="4" type="ORF">CG010_026750</name>
</gene>
<dbReference type="CDD" id="cd19946">
    <property type="entry name" value="GlpA-like_Fer2_BFD-like"/>
    <property type="match status" value="1"/>
</dbReference>
<keyword evidence="4" id="KW-0614">Plasmid</keyword>
<dbReference type="InterPro" id="IPR023753">
    <property type="entry name" value="FAD/NAD-binding_dom"/>
</dbReference>
<dbReference type="SUPFAM" id="SSF51905">
    <property type="entry name" value="FAD/NAD(P)-binding domain"/>
    <property type="match status" value="1"/>
</dbReference>
<dbReference type="PRINTS" id="PR00368">
    <property type="entry name" value="FADPNR"/>
</dbReference>
<evidence type="ECO:0000313" key="5">
    <source>
        <dbReference type="Proteomes" id="UP000222296"/>
    </source>
</evidence>
<sequence length="473" mass="50315">MTAGTGIRRLDAVGAIEARYDLVIIGAGPAGMSAAIMAAGHGLSVLVADRSREEGGQIYRGVATVPKNRARLLGSDYEKGAGLAAEFRETPCDYLPNATVWFLDGTPQIGLSAAGESRMVSCRHVILATGAMERPMPVSGWTLPGVMTVGAAQILLKGHGVVADGRVVLAGCGPLLWLVASQYIAAGHPPALVVDTTARGNLLRALMLLPGFLLSQFAGKGLSLIARVHCAVPVVRAAELLSIKAENERRVLRYRRGNRSFETDFDYLFLHQGLVPDIQLAAAAGVRHAWSSKRAVFEPALDAWGVSNLEAISVVGDGAAVAGAKSARHAGALAALEACHRLGCIDSKTRDQLGRPHRRGRHAARRGRALLDRLYLPTPRQRQGDGATILCRCEEITADQLRDTLSQLPVRGPNQLKAFLRCGMGPCQGRQCGLAVSESIADHLNASMDVTGYYRLRPPVFPISLSEIAGLDL</sequence>
<dbReference type="Pfam" id="PF17806">
    <property type="entry name" value="SO_alpha_A3"/>
    <property type="match status" value="1"/>
</dbReference>
<evidence type="ECO:0000313" key="4">
    <source>
        <dbReference type="EMBL" id="QDY97740.1"/>
    </source>
</evidence>
<proteinExistence type="predicted"/>
<dbReference type="PIRSF" id="PIRSF037495">
    <property type="entry name" value="Opine_OX_OoxA/HcnB"/>
    <property type="match status" value="1"/>
</dbReference>
<organism evidence="4 5">
    <name type="scientific">Agrobacterium tumefaciens</name>
    <dbReference type="NCBI Taxonomy" id="358"/>
    <lineage>
        <taxon>Bacteria</taxon>
        <taxon>Pseudomonadati</taxon>
        <taxon>Pseudomonadota</taxon>
        <taxon>Alphaproteobacteria</taxon>
        <taxon>Hyphomicrobiales</taxon>
        <taxon>Rhizobiaceae</taxon>
        <taxon>Rhizobium/Agrobacterium group</taxon>
        <taxon>Agrobacterium</taxon>
        <taxon>Agrobacterium tumefaciens complex</taxon>
    </lineage>
</organism>
<dbReference type="InterPro" id="IPR041854">
    <property type="entry name" value="BFD-like_2Fe2S-bd_dom_sf"/>
</dbReference>
<dbReference type="PRINTS" id="PR00469">
    <property type="entry name" value="PNDRDTASEII"/>
</dbReference>
<dbReference type="InterPro" id="IPR041117">
    <property type="entry name" value="SoxA_A3"/>
</dbReference>
<dbReference type="Proteomes" id="UP000222296">
    <property type="component" value="Plasmid pAt"/>
</dbReference>